<evidence type="ECO:0000313" key="2">
    <source>
        <dbReference type="Proteomes" id="UP000198694"/>
    </source>
</evidence>
<organism evidence="1 2">
    <name type="scientific">Sediminibacillus albus</name>
    <dbReference type="NCBI Taxonomy" id="407036"/>
    <lineage>
        <taxon>Bacteria</taxon>
        <taxon>Bacillati</taxon>
        <taxon>Bacillota</taxon>
        <taxon>Bacilli</taxon>
        <taxon>Bacillales</taxon>
        <taxon>Bacillaceae</taxon>
        <taxon>Sediminibacillus</taxon>
    </lineage>
</organism>
<proteinExistence type="predicted"/>
<gene>
    <name evidence="1" type="ORF">SAMN05216243_0713</name>
</gene>
<dbReference type="RefSeq" id="WP_093211120.1">
    <property type="nucleotide sequence ID" value="NZ_FNFL01000001.1"/>
</dbReference>
<keyword evidence="2" id="KW-1185">Reference proteome</keyword>
<protein>
    <submittedName>
        <fullName evidence="1">Uncharacterized protein</fullName>
    </submittedName>
</protein>
<dbReference type="AlphaFoldDB" id="A0A1G8WD16"/>
<name>A0A1G8WD16_9BACI</name>
<accession>A0A1G8WD16</accession>
<reference evidence="1 2" key="1">
    <citation type="submission" date="2016-10" db="EMBL/GenBank/DDBJ databases">
        <authorList>
            <person name="de Groot N.N."/>
        </authorList>
    </citation>
    <scope>NUCLEOTIDE SEQUENCE [LARGE SCALE GENOMIC DNA]</scope>
    <source>
        <strain evidence="1 2">CGMCC 1.6502</strain>
    </source>
</reference>
<dbReference type="Proteomes" id="UP000198694">
    <property type="component" value="Unassembled WGS sequence"/>
</dbReference>
<dbReference type="EMBL" id="FNFL01000001">
    <property type="protein sequence ID" value="SDJ76144.1"/>
    <property type="molecule type" value="Genomic_DNA"/>
</dbReference>
<sequence>MFKKTLLVAAIMAVIGAAAAYWLAETSSAKLAEPVKVNEQADDFIIHVQVEKKDKGFQVLRSLEYIGEEPVELLHRTPLISLDVNREMNDFTGSPVTKELDPGDVYHPQDPKLFKPLDKGTHTLYITCEFYLNGELKSIQTEKEMVFE</sequence>
<evidence type="ECO:0000313" key="1">
    <source>
        <dbReference type="EMBL" id="SDJ76144.1"/>
    </source>
</evidence>
<dbReference type="OrthoDB" id="2969671at2"/>